<protein>
    <submittedName>
        <fullName evidence="1">Uncharacterized protein</fullName>
    </submittedName>
</protein>
<dbReference type="Proteomes" id="UP000180711">
    <property type="component" value="Segment"/>
</dbReference>
<reference evidence="1 2" key="1">
    <citation type="journal article" date="2010" name="J. Virol.">
        <title>Stability of murine cytomegalovirus genome after in vitro and in vivo passage.</title>
        <authorList>
            <person name="Cheng T.P."/>
            <person name="Valentine M.C."/>
            <person name="Gao J."/>
            <person name="Pingel J.T."/>
            <person name="Yokoyama W.M."/>
        </authorList>
    </citation>
    <scope>NUCLEOTIDE SEQUENCE [LARGE SCALE GENOMIC DNA]</scope>
    <source>
        <strain evidence="1 2">Smith</strain>
    </source>
</reference>
<gene>
    <name evidence="1" type="primary">m123.1</name>
</gene>
<sequence length="119" mass="13073">MLRSSPVFTHQILQATAAMISPKMSRIQNIVLRGCSHLGGLLWCSFPVEDSVSSCVLLLVLRRSLLPRPENLGPDRKKGELGEGTEDSVCVKGASMLFLYLRSLPPVVFYQQLTGSISK</sequence>
<evidence type="ECO:0000313" key="2">
    <source>
        <dbReference type="Proteomes" id="UP000180711"/>
    </source>
</evidence>
<accession>D3XDU6</accession>
<evidence type="ECO:0000313" key="1">
    <source>
        <dbReference type="EMBL" id="ADD10489.1"/>
    </source>
</evidence>
<organismHost>
    <name type="scientific">Mus musculus</name>
    <name type="common">Mouse</name>
    <dbReference type="NCBI Taxonomy" id="10090"/>
</organismHost>
<organism evidence="1 2">
    <name type="scientific">Murid herpesvirus 1 (strain Smith)</name>
    <name type="common">MuHV-1</name>
    <name type="synonym">Mouse cytomegalovirus</name>
    <dbReference type="NCBI Taxonomy" id="10367"/>
    <lineage>
        <taxon>Viruses</taxon>
        <taxon>Duplodnaviria</taxon>
        <taxon>Heunggongvirae</taxon>
        <taxon>Peploviricota</taxon>
        <taxon>Herviviricetes</taxon>
        <taxon>Herpesvirales</taxon>
        <taxon>Orthoherpesviridae</taxon>
        <taxon>Betaherpesvirinae</taxon>
        <taxon>Muromegalovirus</taxon>
        <taxon>Muromegalovirus muridbeta1</taxon>
        <taxon>Murid herpesvirus 1</taxon>
    </lineage>
</organism>
<name>D3XDU6_MUHVS</name>
<proteinExistence type="predicted"/>
<keyword evidence="2" id="KW-1185">Reference proteome</keyword>
<dbReference type="EMBL" id="GU305914">
    <property type="protein sequence ID" value="ADD10489.1"/>
    <property type="molecule type" value="Genomic_DNA"/>
</dbReference>